<dbReference type="Pfam" id="PF14903">
    <property type="entry name" value="WG_beta_rep"/>
    <property type="match status" value="2"/>
</dbReference>
<evidence type="ECO:0000313" key="2">
    <source>
        <dbReference type="Proteomes" id="UP000757461"/>
    </source>
</evidence>
<gene>
    <name evidence="1" type="ORF">HXN33_00305</name>
</gene>
<reference evidence="1" key="1">
    <citation type="submission" date="2020-04" db="EMBL/GenBank/DDBJ databases">
        <title>Deep metagenomics examines the oral microbiome during advanced dental caries in children, revealing novel taxa and co-occurrences with host molecules.</title>
        <authorList>
            <person name="Baker J.L."/>
            <person name="Morton J.T."/>
            <person name="Dinis M."/>
            <person name="Alvarez R."/>
            <person name="Tran N.C."/>
            <person name="Knight R."/>
            <person name="Edlund A."/>
        </authorList>
    </citation>
    <scope>NUCLEOTIDE SEQUENCE</scope>
    <source>
        <strain evidence="1">JCVI_25_bin.9</strain>
    </source>
</reference>
<dbReference type="PROSITE" id="PS51257">
    <property type="entry name" value="PROKAR_LIPOPROTEIN"/>
    <property type="match status" value="1"/>
</dbReference>
<sequence>MRTSIRLLLTIFIITILISCYGNGDNKLFVTEKKGLYGYVNAKGDIIIDCVYPLVYTDTISKIGFVADSTGHIKCFNNKGKYLFDVFKYDNGPDYPREGLFRIVDNTGLIGFADTLGNIIITPKYKFAYPFTDGKAKVTDRGRLIIDSEDFESHEYWQSDKWFLIPHKKK</sequence>
<name>A0A930HW73_9BACT</name>
<dbReference type="RefSeq" id="WP_219497126.1">
    <property type="nucleotide sequence ID" value="NZ_JABZSL010000001.1"/>
</dbReference>
<dbReference type="AlphaFoldDB" id="A0A930HW73"/>
<dbReference type="EMBL" id="JABZSQ010000002">
    <property type="protein sequence ID" value="MBF1413994.1"/>
    <property type="molecule type" value="Genomic_DNA"/>
</dbReference>
<dbReference type="InterPro" id="IPR032774">
    <property type="entry name" value="WG_beta_rep"/>
</dbReference>
<organism evidence="1 2">
    <name type="scientific">Prevotella histicola</name>
    <dbReference type="NCBI Taxonomy" id="470565"/>
    <lineage>
        <taxon>Bacteria</taxon>
        <taxon>Pseudomonadati</taxon>
        <taxon>Bacteroidota</taxon>
        <taxon>Bacteroidia</taxon>
        <taxon>Bacteroidales</taxon>
        <taxon>Prevotellaceae</taxon>
        <taxon>Prevotella</taxon>
    </lineage>
</organism>
<protein>
    <submittedName>
        <fullName evidence="1">WG repeat-containing protein</fullName>
    </submittedName>
</protein>
<evidence type="ECO:0000313" key="1">
    <source>
        <dbReference type="EMBL" id="MBF1413994.1"/>
    </source>
</evidence>
<dbReference type="Proteomes" id="UP000757461">
    <property type="component" value="Unassembled WGS sequence"/>
</dbReference>
<comment type="caution">
    <text evidence="1">The sequence shown here is derived from an EMBL/GenBank/DDBJ whole genome shotgun (WGS) entry which is preliminary data.</text>
</comment>
<proteinExistence type="predicted"/>
<accession>A0A930HW73</accession>